<feature type="region of interest" description="Disordered" evidence="12">
    <location>
        <begin position="1"/>
        <end position="24"/>
    </location>
</feature>
<comment type="subcellular location">
    <subcellularLocation>
        <location evidence="1">Mitochondrion inner membrane</location>
        <topology evidence="1">Peripheral membrane protein</topology>
        <orientation evidence="1">Matrix side</orientation>
    </subcellularLocation>
</comment>
<evidence type="ECO:0000256" key="11">
    <source>
        <dbReference type="ARBA" id="ARBA00032927"/>
    </source>
</evidence>
<evidence type="ECO:0000313" key="13">
    <source>
        <dbReference type="EMBL" id="JAA71048.1"/>
    </source>
</evidence>
<dbReference type="InterPro" id="IPR036544">
    <property type="entry name" value="QCR7_sf"/>
</dbReference>
<evidence type="ECO:0000256" key="1">
    <source>
        <dbReference type="ARBA" id="ARBA00004443"/>
    </source>
</evidence>
<accession>A0A0K8RJI0</accession>
<evidence type="ECO:0000256" key="6">
    <source>
        <dbReference type="ARBA" id="ARBA00022792"/>
    </source>
</evidence>
<proteinExistence type="evidence at transcript level"/>
<dbReference type="GO" id="GO:0006122">
    <property type="term" value="P:mitochondrial electron transport, ubiquinol to cytochrome c"/>
    <property type="evidence" value="ECO:0007669"/>
    <property type="project" value="InterPro"/>
</dbReference>
<dbReference type="AlphaFoldDB" id="A0A0K8RJI0"/>
<keyword evidence="7" id="KW-0249">Electron transport</keyword>
<evidence type="ECO:0000256" key="10">
    <source>
        <dbReference type="ARBA" id="ARBA00031021"/>
    </source>
</evidence>
<evidence type="ECO:0000256" key="8">
    <source>
        <dbReference type="ARBA" id="ARBA00023128"/>
    </source>
</evidence>
<feature type="compositionally biased region" description="Low complexity" evidence="12">
    <location>
        <begin position="9"/>
        <end position="24"/>
    </location>
</feature>
<dbReference type="GO" id="GO:0045275">
    <property type="term" value="C:respiratory chain complex III"/>
    <property type="evidence" value="ECO:0007669"/>
    <property type="project" value="InterPro"/>
</dbReference>
<keyword evidence="9" id="KW-0472">Membrane</keyword>
<dbReference type="SUPFAM" id="SSF81524">
    <property type="entry name" value="14 kDa protein of cytochrome bc1 complex (Ubiquinol-cytochrome c reductase)"/>
    <property type="match status" value="1"/>
</dbReference>
<feature type="region of interest" description="Disordered" evidence="12">
    <location>
        <begin position="44"/>
        <end position="73"/>
    </location>
</feature>
<comment type="similarity">
    <text evidence="2">Belongs to the UQCRB/QCR7 family.</text>
</comment>
<dbReference type="Pfam" id="PF02271">
    <property type="entry name" value="UCR_14kD"/>
    <property type="match status" value="1"/>
</dbReference>
<keyword evidence="4" id="KW-0813">Transport</keyword>
<reference evidence="13" key="1">
    <citation type="submission" date="2012-12" db="EMBL/GenBank/DDBJ databases">
        <title>Identification and characterization of a phenylalanine ammonia-lyase gene family in Isatis indigotica Fort.</title>
        <authorList>
            <person name="Liu Q."/>
            <person name="Chen J."/>
            <person name="Zhou X."/>
            <person name="Di P."/>
            <person name="Xiao Y."/>
            <person name="Xuan H."/>
            <person name="Zhang L."/>
            <person name="Chen W."/>
        </authorList>
    </citation>
    <scope>NUCLEOTIDE SEQUENCE</scope>
    <source>
        <tissue evidence="13">Salivary gland</tissue>
    </source>
</reference>
<evidence type="ECO:0000256" key="4">
    <source>
        <dbReference type="ARBA" id="ARBA00022448"/>
    </source>
</evidence>
<evidence type="ECO:0000256" key="3">
    <source>
        <dbReference type="ARBA" id="ARBA00016323"/>
    </source>
</evidence>
<evidence type="ECO:0000256" key="5">
    <source>
        <dbReference type="ARBA" id="ARBA00022660"/>
    </source>
</evidence>
<keyword evidence="8" id="KW-0496">Mitochondrion</keyword>
<evidence type="ECO:0000256" key="12">
    <source>
        <dbReference type="SAM" id="MobiDB-lite"/>
    </source>
</evidence>
<keyword evidence="6" id="KW-0999">Mitochondrion inner membrane</keyword>
<evidence type="ECO:0000256" key="2">
    <source>
        <dbReference type="ARBA" id="ARBA00008554"/>
    </source>
</evidence>
<dbReference type="GO" id="GO:0005743">
    <property type="term" value="C:mitochondrial inner membrane"/>
    <property type="evidence" value="ECO:0007669"/>
    <property type="project" value="UniProtKB-SubCell"/>
</dbReference>
<evidence type="ECO:0000256" key="7">
    <source>
        <dbReference type="ARBA" id="ARBA00022982"/>
    </source>
</evidence>
<organism evidence="13">
    <name type="scientific">Ixodes ricinus</name>
    <name type="common">Common tick</name>
    <name type="synonym">Acarus ricinus</name>
    <dbReference type="NCBI Taxonomy" id="34613"/>
    <lineage>
        <taxon>Eukaryota</taxon>
        <taxon>Metazoa</taxon>
        <taxon>Ecdysozoa</taxon>
        <taxon>Arthropoda</taxon>
        <taxon>Chelicerata</taxon>
        <taxon>Arachnida</taxon>
        <taxon>Acari</taxon>
        <taxon>Parasitiformes</taxon>
        <taxon>Ixodida</taxon>
        <taxon>Ixodoidea</taxon>
        <taxon>Ixodidae</taxon>
        <taxon>Ixodinae</taxon>
        <taxon>Ixodes</taxon>
    </lineage>
</organism>
<dbReference type="Gene3D" id="1.10.1090.10">
    <property type="entry name" value="Cytochrome b-c1 complex subunit 7"/>
    <property type="match status" value="1"/>
</dbReference>
<protein>
    <recommendedName>
        <fullName evidence="3">Cytochrome b-c1 complex subunit 7</fullName>
    </recommendedName>
    <alternativeName>
        <fullName evidence="10">Complex III subunit VII</fullName>
    </alternativeName>
    <alternativeName>
        <fullName evidence="11">Ubiquinol-cytochrome c reductase complex 14 kDa protein</fullName>
    </alternativeName>
</protein>
<keyword evidence="5" id="KW-0679">Respiratory chain</keyword>
<sequence>MSYKQITNTTLGSDSCSTSGSTTNSVLLHDDLYKSNDVVIDEAVRRRPQRRSSTRRNLPTPPGCPVQHKPTPILPNEQWTKMEDDKSYLDTYIAEVEKELAEKKEWYRTH</sequence>
<dbReference type="EMBL" id="GADI01002760">
    <property type="protein sequence ID" value="JAA71048.1"/>
    <property type="molecule type" value="mRNA"/>
</dbReference>
<name>A0A0K8RJI0_IXORI</name>
<dbReference type="InterPro" id="IPR003197">
    <property type="entry name" value="QCR7"/>
</dbReference>
<evidence type="ECO:0000256" key="9">
    <source>
        <dbReference type="ARBA" id="ARBA00023136"/>
    </source>
</evidence>